<dbReference type="GO" id="GO:0005634">
    <property type="term" value="C:nucleus"/>
    <property type="evidence" value="ECO:0007669"/>
    <property type="project" value="TreeGrafter"/>
</dbReference>
<name>K1PZB3_MAGGI</name>
<dbReference type="EMBL" id="JH818271">
    <property type="protein sequence ID" value="EKC21905.1"/>
    <property type="molecule type" value="Genomic_DNA"/>
</dbReference>
<dbReference type="SUPFAM" id="SSF69572">
    <property type="entry name" value="Activating enzymes of the ubiquitin-like proteins"/>
    <property type="match status" value="1"/>
</dbReference>
<dbReference type="AlphaFoldDB" id="K1PZB3"/>
<dbReference type="Pfam" id="PF00899">
    <property type="entry name" value="ThiF"/>
    <property type="match status" value="1"/>
</dbReference>
<dbReference type="GO" id="GO:0005737">
    <property type="term" value="C:cytoplasm"/>
    <property type="evidence" value="ECO:0007669"/>
    <property type="project" value="TreeGrafter"/>
</dbReference>
<dbReference type="InterPro" id="IPR035985">
    <property type="entry name" value="Ubiquitin-activating_enz"/>
</dbReference>
<dbReference type="Gene3D" id="3.40.50.720">
    <property type="entry name" value="NAD(P)-binding Rossmann-like Domain"/>
    <property type="match status" value="1"/>
</dbReference>
<dbReference type="HOGENOM" id="CLU_2160811_0_0_1"/>
<dbReference type="GO" id="GO:0004839">
    <property type="term" value="F:ubiquitin activating enzyme activity"/>
    <property type="evidence" value="ECO:0007669"/>
    <property type="project" value="TreeGrafter"/>
</dbReference>
<dbReference type="PANTHER" id="PTHR10953:SF186">
    <property type="entry name" value="UBIQUITIN-LIKE MODIFIER-ACTIVATING ENZYME 6"/>
    <property type="match status" value="1"/>
</dbReference>
<sequence length="111" mass="12869">MLKNYARPERQRMLCPQTEDRFYNDAFFENQDVVVNALDNIEARRYVDSRCVTNQRALLESGTLGTKGHVQVIIPHLTESYSSQLYFGNLPSGLRFLRNSTFKTLCKSNFI</sequence>
<protein>
    <submittedName>
        <fullName evidence="2">Ubiquitin-like modifier-activating enzyme 6</fullName>
    </submittedName>
</protein>
<dbReference type="InParanoid" id="K1PZB3"/>
<feature type="domain" description="THIF-type NAD/FAD binding fold" evidence="1">
    <location>
        <begin position="21"/>
        <end position="86"/>
    </location>
</feature>
<evidence type="ECO:0000313" key="2">
    <source>
        <dbReference type="EMBL" id="EKC21905.1"/>
    </source>
</evidence>
<dbReference type="InterPro" id="IPR000594">
    <property type="entry name" value="ThiF_NAD_FAD-bd"/>
</dbReference>
<accession>K1PZB3</accession>
<dbReference type="PANTHER" id="PTHR10953">
    <property type="entry name" value="UBIQUITIN-ACTIVATING ENZYME E1"/>
    <property type="match status" value="1"/>
</dbReference>
<dbReference type="GO" id="GO:0006974">
    <property type="term" value="P:DNA damage response"/>
    <property type="evidence" value="ECO:0007669"/>
    <property type="project" value="TreeGrafter"/>
</dbReference>
<organism evidence="2">
    <name type="scientific">Magallana gigas</name>
    <name type="common">Pacific oyster</name>
    <name type="synonym">Crassostrea gigas</name>
    <dbReference type="NCBI Taxonomy" id="29159"/>
    <lineage>
        <taxon>Eukaryota</taxon>
        <taxon>Metazoa</taxon>
        <taxon>Spiralia</taxon>
        <taxon>Lophotrochozoa</taxon>
        <taxon>Mollusca</taxon>
        <taxon>Bivalvia</taxon>
        <taxon>Autobranchia</taxon>
        <taxon>Pteriomorphia</taxon>
        <taxon>Ostreida</taxon>
        <taxon>Ostreoidea</taxon>
        <taxon>Ostreidae</taxon>
        <taxon>Magallana</taxon>
    </lineage>
</organism>
<proteinExistence type="predicted"/>
<dbReference type="InterPro" id="IPR045886">
    <property type="entry name" value="ThiF/MoeB/HesA"/>
</dbReference>
<dbReference type="GO" id="GO:0006511">
    <property type="term" value="P:ubiquitin-dependent protein catabolic process"/>
    <property type="evidence" value="ECO:0007669"/>
    <property type="project" value="TreeGrafter"/>
</dbReference>
<evidence type="ECO:0000259" key="1">
    <source>
        <dbReference type="Pfam" id="PF00899"/>
    </source>
</evidence>
<reference evidence="2" key="1">
    <citation type="journal article" date="2012" name="Nature">
        <title>The oyster genome reveals stress adaptation and complexity of shell formation.</title>
        <authorList>
            <person name="Zhang G."/>
            <person name="Fang X."/>
            <person name="Guo X."/>
            <person name="Li L."/>
            <person name="Luo R."/>
            <person name="Xu F."/>
            <person name="Yang P."/>
            <person name="Zhang L."/>
            <person name="Wang X."/>
            <person name="Qi H."/>
            <person name="Xiong Z."/>
            <person name="Que H."/>
            <person name="Xie Y."/>
            <person name="Holland P.W."/>
            <person name="Paps J."/>
            <person name="Zhu Y."/>
            <person name="Wu F."/>
            <person name="Chen Y."/>
            <person name="Wang J."/>
            <person name="Peng C."/>
            <person name="Meng J."/>
            <person name="Yang L."/>
            <person name="Liu J."/>
            <person name="Wen B."/>
            <person name="Zhang N."/>
            <person name="Huang Z."/>
            <person name="Zhu Q."/>
            <person name="Feng Y."/>
            <person name="Mount A."/>
            <person name="Hedgecock D."/>
            <person name="Xu Z."/>
            <person name="Liu Y."/>
            <person name="Domazet-Loso T."/>
            <person name="Du Y."/>
            <person name="Sun X."/>
            <person name="Zhang S."/>
            <person name="Liu B."/>
            <person name="Cheng P."/>
            <person name="Jiang X."/>
            <person name="Li J."/>
            <person name="Fan D."/>
            <person name="Wang W."/>
            <person name="Fu W."/>
            <person name="Wang T."/>
            <person name="Wang B."/>
            <person name="Zhang J."/>
            <person name="Peng Z."/>
            <person name="Li Y."/>
            <person name="Li N."/>
            <person name="Wang J."/>
            <person name="Chen M."/>
            <person name="He Y."/>
            <person name="Tan F."/>
            <person name="Song X."/>
            <person name="Zheng Q."/>
            <person name="Huang R."/>
            <person name="Yang H."/>
            <person name="Du X."/>
            <person name="Chen L."/>
            <person name="Yang M."/>
            <person name="Gaffney P.M."/>
            <person name="Wang S."/>
            <person name="Luo L."/>
            <person name="She Z."/>
            <person name="Ming Y."/>
            <person name="Huang W."/>
            <person name="Zhang S."/>
            <person name="Huang B."/>
            <person name="Zhang Y."/>
            <person name="Qu T."/>
            <person name="Ni P."/>
            <person name="Miao G."/>
            <person name="Wang J."/>
            <person name="Wang Q."/>
            <person name="Steinberg C.E."/>
            <person name="Wang H."/>
            <person name="Li N."/>
            <person name="Qian L."/>
            <person name="Zhang G."/>
            <person name="Li Y."/>
            <person name="Yang H."/>
            <person name="Liu X."/>
            <person name="Wang J."/>
            <person name="Yin Y."/>
            <person name="Wang J."/>
        </authorList>
    </citation>
    <scope>NUCLEOTIDE SEQUENCE [LARGE SCALE GENOMIC DNA]</scope>
    <source>
        <strain evidence="2">05x7-T-G4-1.051#20</strain>
    </source>
</reference>
<gene>
    <name evidence="2" type="ORF">CGI_10003125</name>
</gene>